<protein>
    <recommendedName>
        <fullName evidence="3">Ig-like domain-containing protein</fullName>
    </recommendedName>
</protein>
<gene>
    <name evidence="1" type="ORF">PR048_025497</name>
</gene>
<evidence type="ECO:0000313" key="1">
    <source>
        <dbReference type="EMBL" id="KAJ8874631.1"/>
    </source>
</evidence>
<proteinExistence type="predicted"/>
<evidence type="ECO:0000313" key="2">
    <source>
        <dbReference type="Proteomes" id="UP001159363"/>
    </source>
</evidence>
<comment type="caution">
    <text evidence="1">The sequence shown here is derived from an EMBL/GenBank/DDBJ whole genome shotgun (WGS) entry which is preliminary data.</text>
</comment>
<dbReference type="EMBL" id="JARBHB010000010">
    <property type="protein sequence ID" value="KAJ8874631.1"/>
    <property type="molecule type" value="Genomic_DNA"/>
</dbReference>
<evidence type="ECO:0008006" key="3">
    <source>
        <dbReference type="Google" id="ProtNLM"/>
    </source>
</evidence>
<sequence length="331" mass="35963">MYDEFDFLNLSGNRKRIVVLGGGHTDNSATGATMNIPQAVCTCVPDKSPDTKANCSHGSAARGIRRHLSVEWVFTVPLTGVTTVTIPPDKPVIYDAKRRDQAKILEHYNEGSDVNLICEVTGDNSGVARSGIGLGSPWWKDGSLAVQPLRPLTMASGIGVGTGGAAILLPHPTAILDVVGLLPPTRVTFDFDPRVPCHPGNVTYVEPLPNARDSQYKAVPRTGISASHNTLQTSKLPATNLQVVKHTLVVAPQVLYPSVHCEPETCWWEYQHQLSIITTLNGSSAEQLAYYLTAVLRGPALSILQSLPERHRIEYPTLVSTLELRFGDRYL</sequence>
<dbReference type="Proteomes" id="UP001159363">
    <property type="component" value="Chromosome 9"/>
</dbReference>
<organism evidence="1 2">
    <name type="scientific">Dryococelus australis</name>
    <dbReference type="NCBI Taxonomy" id="614101"/>
    <lineage>
        <taxon>Eukaryota</taxon>
        <taxon>Metazoa</taxon>
        <taxon>Ecdysozoa</taxon>
        <taxon>Arthropoda</taxon>
        <taxon>Hexapoda</taxon>
        <taxon>Insecta</taxon>
        <taxon>Pterygota</taxon>
        <taxon>Neoptera</taxon>
        <taxon>Polyneoptera</taxon>
        <taxon>Phasmatodea</taxon>
        <taxon>Verophasmatodea</taxon>
        <taxon>Anareolatae</taxon>
        <taxon>Phasmatidae</taxon>
        <taxon>Eurycanthinae</taxon>
        <taxon>Dryococelus</taxon>
    </lineage>
</organism>
<accession>A0ABQ9GRH6</accession>
<keyword evidence="2" id="KW-1185">Reference proteome</keyword>
<reference evidence="1 2" key="1">
    <citation type="submission" date="2023-02" db="EMBL/GenBank/DDBJ databases">
        <title>LHISI_Scaffold_Assembly.</title>
        <authorList>
            <person name="Stuart O.P."/>
            <person name="Cleave R."/>
            <person name="Magrath M.J.L."/>
            <person name="Mikheyev A.S."/>
        </authorList>
    </citation>
    <scope>NUCLEOTIDE SEQUENCE [LARGE SCALE GENOMIC DNA]</scope>
    <source>
        <strain evidence="1">Daus_M_001</strain>
        <tissue evidence="1">Leg muscle</tissue>
    </source>
</reference>
<name>A0ABQ9GRH6_9NEOP</name>